<evidence type="ECO:0000313" key="1">
    <source>
        <dbReference type="EMBL" id="EFF74645.1"/>
    </source>
</evidence>
<dbReference type="RefSeq" id="WP_006220108.1">
    <property type="nucleotide sequence ID" value="NZ_GG770409.1"/>
</dbReference>
<name>D4XEW8_9BURK</name>
<gene>
    <name evidence="1" type="ORF">HMPREF0004_4015</name>
</gene>
<evidence type="ECO:0000313" key="2">
    <source>
        <dbReference type="Proteomes" id="UP000004510"/>
    </source>
</evidence>
<dbReference type="Proteomes" id="UP000004510">
    <property type="component" value="Unassembled WGS sequence"/>
</dbReference>
<dbReference type="EMBL" id="ADMS01000094">
    <property type="protein sequence ID" value="EFF74645.1"/>
    <property type="molecule type" value="Genomic_DNA"/>
</dbReference>
<sequence length="177" mass="19641">MSTVFFTKQTGIKAIKIDKRDLAIFIDDSGSRQKLRIEDAVKCLAKLDETNPEDQIILVYLKQAKTKVNLIDAALGREIDEERSKVHCNNPSEGYKIAQCSLNSTGEEIRVLALKAARNPLKASTEDEAFTIVDEIAQTKEGVALLKGLYAVERLGEKIGKELTPLEQEVLAYIAAY</sequence>
<organism evidence="1 2">
    <name type="scientific">Achromobacter piechaudii ATCC 43553</name>
    <dbReference type="NCBI Taxonomy" id="742159"/>
    <lineage>
        <taxon>Bacteria</taxon>
        <taxon>Pseudomonadati</taxon>
        <taxon>Pseudomonadota</taxon>
        <taxon>Betaproteobacteria</taxon>
        <taxon>Burkholderiales</taxon>
        <taxon>Alcaligenaceae</taxon>
        <taxon>Achromobacter</taxon>
    </lineage>
</organism>
<proteinExistence type="predicted"/>
<reference evidence="2" key="1">
    <citation type="submission" date="2010-03" db="EMBL/GenBank/DDBJ databases">
        <title>Complete sequence of Mobiluncus curtisii ATCC 43063.</title>
        <authorList>
            <person name="Muzny D."/>
            <person name="Qin X."/>
            <person name="Deng J."/>
            <person name="Jiang H."/>
            <person name="Liu Y."/>
            <person name="Qu J."/>
            <person name="Song X.-Z."/>
            <person name="Zhang L."/>
            <person name="Thornton R."/>
            <person name="Coyle M."/>
            <person name="Francisco L."/>
            <person name="Jackson L."/>
            <person name="Javaid M."/>
            <person name="Korchina V."/>
            <person name="Kovar C."/>
            <person name="Mata R."/>
            <person name="Mathew T."/>
            <person name="Ngo R."/>
            <person name="Nguyen L."/>
            <person name="Nguyen N."/>
            <person name="Okwuonu G."/>
            <person name="Ongeri F."/>
            <person name="Pham C."/>
            <person name="Simmons D."/>
            <person name="Wilczek-Boney K."/>
            <person name="Hale W."/>
            <person name="Jakkamsetti A."/>
            <person name="Pham P."/>
            <person name="Ruth R."/>
            <person name="San Lucas F."/>
            <person name="Warren J."/>
            <person name="Zhang J."/>
            <person name="Zhao Z."/>
            <person name="Zhou C."/>
            <person name="Zhu D."/>
            <person name="Lee S."/>
            <person name="Bess C."/>
            <person name="Blankenburg K."/>
            <person name="Forbes L."/>
            <person name="Fu Q."/>
            <person name="Gubbala S."/>
            <person name="Hirani K."/>
            <person name="Jayaseelan J.C."/>
            <person name="Lara F."/>
            <person name="Munidasa M."/>
            <person name="Palculict T."/>
            <person name="Patil S."/>
            <person name="Pu L.-L."/>
            <person name="Saada N."/>
            <person name="Tang L."/>
            <person name="Weissenberger G."/>
            <person name="Zhu Y."/>
            <person name="Hemphill L."/>
            <person name="Shang Y."/>
            <person name="Youmans B."/>
            <person name="Ayvaz T."/>
            <person name="Ross M."/>
            <person name="Santibanez J."/>
            <person name="Aqrawi P."/>
            <person name="Gross S."/>
            <person name="Joshi V."/>
            <person name="Fowler G."/>
            <person name="Nazareth L."/>
            <person name="Reid J."/>
            <person name="Worley K."/>
            <person name="Petrosino J."/>
            <person name="Highlander S."/>
            <person name="Gibbs R."/>
            <person name="Gibbs R."/>
        </authorList>
    </citation>
    <scope>NUCLEOTIDE SEQUENCE [LARGE SCALE GENOMIC DNA]</scope>
    <source>
        <strain evidence="2">ATCC 43553</strain>
    </source>
</reference>
<accession>D4XEW8</accession>
<dbReference type="HOGENOM" id="CLU_1514712_0_0_4"/>
<dbReference type="AlphaFoldDB" id="D4XEW8"/>
<dbReference type="OrthoDB" id="9868669at2"/>
<protein>
    <submittedName>
        <fullName evidence="1">Uncharacterized protein</fullName>
    </submittedName>
</protein>
<comment type="caution">
    <text evidence="1">The sequence shown here is derived from an EMBL/GenBank/DDBJ whole genome shotgun (WGS) entry which is preliminary data.</text>
</comment>